<feature type="transmembrane region" description="Helical" evidence="6">
    <location>
        <begin position="25"/>
        <end position="44"/>
    </location>
</feature>
<feature type="transmembrane region" description="Helical" evidence="6">
    <location>
        <begin position="296"/>
        <end position="314"/>
    </location>
</feature>
<comment type="subcellular location">
    <subcellularLocation>
        <location evidence="1">Membrane</location>
        <topology evidence="1">Multi-pass membrane protein</topology>
    </subcellularLocation>
</comment>
<dbReference type="PANTHER" id="PTHR21716">
    <property type="entry name" value="TRANSMEMBRANE PROTEIN"/>
    <property type="match status" value="1"/>
</dbReference>
<evidence type="ECO:0000256" key="2">
    <source>
        <dbReference type="ARBA" id="ARBA00009773"/>
    </source>
</evidence>
<reference evidence="8" key="1">
    <citation type="journal article" date="2019" name="Int. J. Syst. Evol. Microbiol.">
        <title>The Global Catalogue of Microorganisms (GCM) 10K type strain sequencing project: providing services to taxonomists for standard genome sequencing and annotation.</title>
        <authorList>
            <consortium name="The Broad Institute Genomics Platform"/>
            <consortium name="The Broad Institute Genome Sequencing Center for Infectious Disease"/>
            <person name="Wu L."/>
            <person name="Ma J."/>
        </authorList>
    </citation>
    <scope>NUCLEOTIDE SEQUENCE [LARGE SCALE GENOMIC DNA]</scope>
    <source>
        <strain evidence="8">JCM 17555</strain>
    </source>
</reference>
<feature type="transmembrane region" description="Helical" evidence="6">
    <location>
        <begin position="334"/>
        <end position="358"/>
    </location>
</feature>
<evidence type="ECO:0000256" key="4">
    <source>
        <dbReference type="ARBA" id="ARBA00022989"/>
    </source>
</evidence>
<gene>
    <name evidence="7" type="ORF">GCM10022278_18400</name>
</gene>
<feature type="transmembrane region" description="Helical" evidence="6">
    <location>
        <begin position="78"/>
        <end position="99"/>
    </location>
</feature>
<dbReference type="Proteomes" id="UP001501337">
    <property type="component" value="Unassembled WGS sequence"/>
</dbReference>
<comment type="similarity">
    <text evidence="2">Belongs to the autoinducer-2 exporter (AI-2E) (TC 2.A.86) family.</text>
</comment>
<name>A0ABP7P6V2_9GAMM</name>
<keyword evidence="8" id="KW-1185">Reference proteome</keyword>
<feature type="transmembrane region" description="Helical" evidence="6">
    <location>
        <begin position="272"/>
        <end position="289"/>
    </location>
</feature>
<keyword evidence="5 6" id="KW-0472">Membrane</keyword>
<accession>A0ABP7P6V2</accession>
<dbReference type="PANTHER" id="PTHR21716:SF16">
    <property type="entry name" value="BLL1467 PROTEIN"/>
    <property type="match status" value="1"/>
</dbReference>
<feature type="transmembrane region" description="Helical" evidence="6">
    <location>
        <begin position="178"/>
        <end position="200"/>
    </location>
</feature>
<dbReference type="RefSeq" id="WP_344805564.1">
    <property type="nucleotide sequence ID" value="NZ_BAABBO010000009.1"/>
</dbReference>
<feature type="transmembrane region" description="Helical" evidence="6">
    <location>
        <begin position="227"/>
        <end position="252"/>
    </location>
</feature>
<proteinExistence type="inferred from homology"/>
<evidence type="ECO:0000313" key="8">
    <source>
        <dbReference type="Proteomes" id="UP001501337"/>
    </source>
</evidence>
<dbReference type="InterPro" id="IPR002549">
    <property type="entry name" value="AI-2E-like"/>
</dbReference>
<evidence type="ECO:0000256" key="3">
    <source>
        <dbReference type="ARBA" id="ARBA00022692"/>
    </source>
</evidence>
<evidence type="ECO:0000313" key="7">
    <source>
        <dbReference type="EMBL" id="GAA3960621.1"/>
    </source>
</evidence>
<keyword evidence="4 6" id="KW-1133">Transmembrane helix</keyword>
<feature type="transmembrane region" description="Helical" evidence="6">
    <location>
        <begin position="50"/>
        <end position="71"/>
    </location>
</feature>
<comment type="caution">
    <text evidence="7">The sequence shown here is derived from an EMBL/GenBank/DDBJ whole genome shotgun (WGS) entry which is preliminary data.</text>
</comment>
<protein>
    <submittedName>
        <fullName evidence="7">AI-2E family transporter</fullName>
    </submittedName>
</protein>
<organism evidence="7 8">
    <name type="scientific">Allohahella marinimesophila</name>
    <dbReference type="NCBI Taxonomy" id="1054972"/>
    <lineage>
        <taxon>Bacteria</taxon>
        <taxon>Pseudomonadati</taxon>
        <taxon>Pseudomonadota</taxon>
        <taxon>Gammaproteobacteria</taxon>
        <taxon>Oceanospirillales</taxon>
        <taxon>Hahellaceae</taxon>
        <taxon>Allohahella</taxon>
    </lineage>
</organism>
<dbReference type="EMBL" id="BAABBO010000009">
    <property type="protein sequence ID" value="GAA3960621.1"/>
    <property type="molecule type" value="Genomic_DNA"/>
</dbReference>
<keyword evidence="3 6" id="KW-0812">Transmembrane</keyword>
<evidence type="ECO:0000256" key="1">
    <source>
        <dbReference type="ARBA" id="ARBA00004141"/>
    </source>
</evidence>
<dbReference type="Pfam" id="PF01594">
    <property type="entry name" value="AI-2E_transport"/>
    <property type="match status" value="1"/>
</dbReference>
<evidence type="ECO:0000256" key="5">
    <source>
        <dbReference type="ARBA" id="ARBA00023136"/>
    </source>
</evidence>
<evidence type="ECO:0000256" key="6">
    <source>
        <dbReference type="SAM" id="Phobius"/>
    </source>
</evidence>
<sequence>MTHNEKRPGEAGIALADWQQLSRSWLLTAALLLIIATTGVHLLVFASSVLIPILFGFYLSVLLYAPMIWLSRLFIPQAIGALILVLAVFGTMVGGLLLLKEPATSWIQTAPAVMQKLKSQTPGLQETLDEMESRTSEVENIVDGAIPSENSKVEADTIVIDQPNDDWRETVFSKITSFVWALSVTLILCYFFLVGGDPLARNISMTFRHRSQRVSALKLMRKLRSSLAQYIFVTMCVNLSFGVVIGLVLWVFGAEYAMLWGILVGLMRYIPYVGNVLSLIAVTAAVATANLEVGPLIAAPAITAVLMFICGNFIDPMVHARKFELNPIVIFGSIIFWSWIWGVAGLFIAVPTLLVIAVTCGHVGRLRRFHLILCSDSDLNRSPAKRRS</sequence>